<evidence type="ECO:0000256" key="6">
    <source>
        <dbReference type="ARBA" id="ARBA00022679"/>
    </source>
</evidence>
<keyword evidence="17" id="KW-1185">Reference proteome</keyword>
<keyword evidence="11" id="KW-0539">Nucleus</keyword>
<organism evidence="17 18">
    <name type="scientific">Toxocara canis</name>
    <name type="common">Canine roundworm</name>
    <dbReference type="NCBI Taxonomy" id="6265"/>
    <lineage>
        <taxon>Eukaryota</taxon>
        <taxon>Metazoa</taxon>
        <taxon>Ecdysozoa</taxon>
        <taxon>Nematoda</taxon>
        <taxon>Chromadorea</taxon>
        <taxon>Rhabditida</taxon>
        <taxon>Spirurina</taxon>
        <taxon>Ascaridomorpha</taxon>
        <taxon>Ascaridoidea</taxon>
        <taxon>Toxocaridae</taxon>
        <taxon>Toxocara</taxon>
    </lineage>
</organism>
<comment type="similarity">
    <text evidence="2">Belongs to the protein kinase superfamily. CMGC Ser/Thr protein kinase family. CDC2/CDKX subfamily.</text>
</comment>
<evidence type="ECO:0000256" key="3">
    <source>
        <dbReference type="ARBA" id="ARBA00022527"/>
    </source>
</evidence>
<dbReference type="Gene3D" id="1.10.510.10">
    <property type="entry name" value="Transferase(Phosphotransferase) domain 1"/>
    <property type="match status" value="1"/>
</dbReference>
<keyword evidence="7" id="KW-0547">Nucleotide-binding</keyword>
<dbReference type="InterPro" id="IPR011009">
    <property type="entry name" value="Kinase-like_dom_sf"/>
</dbReference>
<evidence type="ECO:0000256" key="15">
    <source>
        <dbReference type="ARBA" id="ARBA00049280"/>
    </source>
</evidence>
<dbReference type="SUPFAM" id="SSF56112">
    <property type="entry name" value="Protein kinase-like (PK-like)"/>
    <property type="match status" value="1"/>
</dbReference>
<dbReference type="PANTHER" id="PTHR24056">
    <property type="entry name" value="CELL DIVISION PROTEIN KINASE"/>
    <property type="match status" value="1"/>
</dbReference>
<dbReference type="GO" id="GO:0004693">
    <property type="term" value="F:cyclin-dependent protein serine/threonine kinase activity"/>
    <property type="evidence" value="ECO:0007669"/>
    <property type="project" value="UniProtKB-EC"/>
</dbReference>
<dbReference type="GO" id="GO:0000086">
    <property type="term" value="P:G2/M transition of mitotic cell cycle"/>
    <property type="evidence" value="ECO:0007669"/>
    <property type="project" value="TreeGrafter"/>
</dbReference>
<dbReference type="WBParaSite" id="TCNE_0001778801-mRNA-1">
    <property type="protein sequence ID" value="TCNE_0001778801-mRNA-1"/>
    <property type="gene ID" value="TCNE_0001778801"/>
</dbReference>
<keyword evidence="4" id="KW-0597">Phosphoprotein</keyword>
<dbReference type="GO" id="GO:0008353">
    <property type="term" value="F:RNA polymerase II CTD heptapeptide repeat kinase activity"/>
    <property type="evidence" value="ECO:0007669"/>
    <property type="project" value="UniProtKB-EC"/>
</dbReference>
<dbReference type="Proteomes" id="UP000050794">
    <property type="component" value="Unassembled WGS sequence"/>
</dbReference>
<accession>A0A183VAL7</accession>
<evidence type="ECO:0000313" key="18">
    <source>
        <dbReference type="WBParaSite" id="TCNE_0001778801-mRNA-1"/>
    </source>
</evidence>
<keyword evidence="6" id="KW-0808">Transferase</keyword>
<evidence type="ECO:0000256" key="4">
    <source>
        <dbReference type="ARBA" id="ARBA00022553"/>
    </source>
</evidence>
<evidence type="ECO:0000256" key="8">
    <source>
        <dbReference type="ARBA" id="ARBA00022776"/>
    </source>
</evidence>
<reference evidence="18" key="1">
    <citation type="submission" date="2016-06" db="UniProtKB">
        <authorList>
            <consortium name="WormBaseParasite"/>
        </authorList>
    </citation>
    <scope>IDENTIFICATION</scope>
</reference>
<dbReference type="GO" id="GO:0005524">
    <property type="term" value="F:ATP binding"/>
    <property type="evidence" value="ECO:0007669"/>
    <property type="project" value="UniProtKB-KW"/>
</dbReference>
<dbReference type="AlphaFoldDB" id="A0A183VAL7"/>
<evidence type="ECO:0000256" key="9">
    <source>
        <dbReference type="ARBA" id="ARBA00022777"/>
    </source>
</evidence>
<feature type="domain" description="Protein kinase" evidence="16">
    <location>
        <begin position="1"/>
        <end position="270"/>
    </location>
</feature>
<keyword evidence="10" id="KW-0067">ATP-binding</keyword>
<dbReference type="PROSITE" id="PS50011">
    <property type="entry name" value="PROTEIN_KINASE_DOM"/>
    <property type="match status" value="1"/>
</dbReference>
<sequence>LEAVIMQENRLYLIFEFLSMDLRKFLDSIPDGVMMDAKLQKSYLYQVCQAACFCRQRRIIHRDLKPQNLLVDSKGAIKLADFGLARAIGIPLRAYTHEIVTLWYRAPEILLGCPRYSMAVDVWSIGCIFAEMATRKPLFQGDSEIDELFSIFRVLSTPTESIWKGVSELPDYKESFPKWRSNTLLEKMNKYLSAEGIELLQVCIYQLVFPYLWLVEVWYNNVDLAVAQVPNYLFSDGVGLVYGSNMFQKMLIYDPGKRIAAKTVLKDPYFDDLDKETLPAGAFDGELSLDN</sequence>
<dbReference type="PROSITE" id="PS00108">
    <property type="entry name" value="PROTEIN_KINASE_ST"/>
    <property type="match status" value="1"/>
</dbReference>
<evidence type="ECO:0000259" key="16">
    <source>
        <dbReference type="PROSITE" id="PS50011"/>
    </source>
</evidence>
<comment type="catalytic activity">
    <reaction evidence="14">
        <text>L-seryl-[protein] + ATP = O-phospho-L-seryl-[protein] + ADP + H(+)</text>
        <dbReference type="Rhea" id="RHEA:17989"/>
        <dbReference type="Rhea" id="RHEA-COMP:9863"/>
        <dbReference type="Rhea" id="RHEA-COMP:11604"/>
        <dbReference type="ChEBI" id="CHEBI:15378"/>
        <dbReference type="ChEBI" id="CHEBI:29999"/>
        <dbReference type="ChEBI" id="CHEBI:30616"/>
        <dbReference type="ChEBI" id="CHEBI:83421"/>
        <dbReference type="ChEBI" id="CHEBI:456216"/>
        <dbReference type="EC" id="2.7.11.22"/>
    </reaction>
</comment>
<dbReference type="GO" id="GO:0007095">
    <property type="term" value="P:mitotic G2 DNA damage checkpoint signaling"/>
    <property type="evidence" value="ECO:0007669"/>
    <property type="project" value="TreeGrafter"/>
</dbReference>
<keyword evidence="3" id="KW-0723">Serine/threonine-protein kinase</keyword>
<dbReference type="SMART" id="SM00220">
    <property type="entry name" value="S_TKc"/>
    <property type="match status" value="1"/>
</dbReference>
<comment type="catalytic activity">
    <reaction evidence="15">
        <text>[DNA-directed RNA polymerase] + ATP = phospho-[DNA-directed RNA polymerase] + ADP + H(+)</text>
        <dbReference type="Rhea" id="RHEA:10216"/>
        <dbReference type="Rhea" id="RHEA-COMP:11321"/>
        <dbReference type="Rhea" id="RHEA-COMP:11322"/>
        <dbReference type="ChEBI" id="CHEBI:15378"/>
        <dbReference type="ChEBI" id="CHEBI:30616"/>
        <dbReference type="ChEBI" id="CHEBI:43176"/>
        <dbReference type="ChEBI" id="CHEBI:68546"/>
        <dbReference type="ChEBI" id="CHEBI:456216"/>
        <dbReference type="EC" id="2.7.11.23"/>
    </reaction>
</comment>
<evidence type="ECO:0000256" key="13">
    <source>
        <dbReference type="ARBA" id="ARBA00047811"/>
    </source>
</evidence>
<evidence type="ECO:0000313" key="17">
    <source>
        <dbReference type="Proteomes" id="UP000050794"/>
    </source>
</evidence>
<evidence type="ECO:0000256" key="10">
    <source>
        <dbReference type="ARBA" id="ARBA00022840"/>
    </source>
</evidence>
<dbReference type="GO" id="GO:0051301">
    <property type="term" value="P:cell division"/>
    <property type="evidence" value="ECO:0007669"/>
    <property type="project" value="UniProtKB-KW"/>
</dbReference>
<keyword evidence="5" id="KW-0132">Cell division</keyword>
<dbReference type="Pfam" id="PF00069">
    <property type="entry name" value="Pkinase"/>
    <property type="match status" value="1"/>
</dbReference>
<evidence type="ECO:0000256" key="1">
    <source>
        <dbReference type="ARBA" id="ARBA00004123"/>
    </source>
</evidence>
<proteinExistence type="inferred from homology"/>
<dbReference type="InterPro" id="IPR000719">
    <property type="entry name" value="Prot_kinase_dom"/>
</dbReference>
<dbReference type="PANTHER" id="PTHR24056:SF334">
    <property type="entry name" value="CYCLIN-DEPENDENT KINASE 1"/>
    <property type="match status" value="1"/>
</dbReference>
<keyword evidence="8" id="KW-0498">Mitosis</keyword>
<comment type="catalytic activity">
    <reaction evidence="13">
        <text>L-threonyl-[protein] + ATP = O-phospho-L-threonyl-[protein] + ADP + H(+)</text>
        <dbReference type="Rhea" id="RHEA:46608"/>
        <dbReference type="Rhea" id="RHEA-COMP:11060"/>
        <dbReference type="Rhea" id="RHEA-COMP:11605"/>
        <dbReference type="ChEBI" id="CHEBI:15378"/>
        <dbReference type="ChEBI" id="CHEBI:30013"/>
        <dbReference type="ChEBI" id="CHEBI:30616"/>
        <dbReference type="ChEBI" id="CHEBI:61977"/>
        <dbReference type="ChEBI" id="CHEBI:456216"/>
        <dbReference type="EC" id="2.7.11.22"/>
    </reaction>
</comment>
<dbReference type="InterPro" id="IPR008271">
    <property type="entry name" value="Ser/Thr_kinase_AS"/>
</dbReference>
<evidence type="ECO:0000256" key="2">
    <source>
        <dbReference type="ARBA" id="ARBA00006485"/>
    </source>
</evidence>
<evidence type="ECO:0000256" key="5">
    <source>
        <dbReference type="ARBA" id="ARBA00022618"/>
    </source>
</evidence>
<evidence type="ECO:0000256" key="7">
    <source>
        <dbReference type="ARBA" id="ARBA00022741"/>
    </source>
</evidence>
<evidence type="ECO:0000256" key="11">
    <source>
        <dbReference type="ARBA" id="ARBA00023242"/>
    </source>
</evidence>
<keyword evidence="12" id="KW-0131">Cell cycle</keyword>
<name>A0A183VAL7_TOXCA</name>
<dbReference type="InterPro" id="IPR050108">
    <property type="entry name" value="CDK"/>
</dbReference>
<dbReference type="GO" id="GO:0005634">
    <property type="term" value="C:nucleus"/>
    <property type="evidence" value="ECO:0007669"/>
    <property type="project" value="UniProtKB-SubCell"/>
</dbReference>
<evidence type="ECO:0000256" key="14">
    <source>
        <dbReference type="ARBA" id="ARBA00048367"/>
    </source>
</evidence>
<protein>
    <submittedName>
        <fullName evidence="18">Protein kinase domain-containing protein</fullName>
    </submittedName>
</protein>
<evidence type="ECO:0000256" key="12">
    <source>
        <dbReference type="ARBA" id="ARBA00023306"/>
    </source>
</evidence>
<dbReference type="FunFam" id="1.10.510.10:FF:000611">
    <property type="entry name" value="CMGC family protein kinase"/>
    <property type="match status" value="1"/>
</dbReference>
<comment type="subcellular location">
    <subcellularLocation>
        <location evidence="1">Nucleus</location>
    </subcellularLocation>
</comment>
<keyword evidence="9" id="KW-0418">Kinase</keyword>